<keyword evidence="3" id="KW-0687">Ribonucleoprotein</keyword>
<evidence type="ECO:0000313" key="5">
    <source>
        <dbReference type="EMBL" id="KAJ5182180.1"/>
    </source>
</evidence>
<dbReference type="AlphaFoldDB" id="A0A9W9IP89"/>
<dbReference type="PANTHER" id="PTHR10715:SF0">
    <property type="entry name" value="LARGE RIBOSOMAL SUBUNIT PROTEIN EL6"/>
    <property type="match status" value="1"/>
</dbReference>
<sequence length="242" mass="26823">MLLRLRTHNPRRIPALEPTPLSQSKSSPKSPTTTPTTIHPSPAAIMSDGQTKQFGKSQRVVPADKAQKWYPVDDQSQPKKVRKTLRPAKVRETLVPGTILILLAGRFRGKRVILLKSLDQGVLLVTGPFKINGVPLRRVNSRYVIATSKRVDIAGVDAKAVEKISAPGYFTKDKKAEQKTEEAFFKQGEKAEKKVVASARASDQKAIDQAILASIKKEDFLGSYLATTFSLRNGDKPHEMKW</sequence>
<organism evidence="5 6">
    <name type="scientific">Penicillium cf. viridicatum</name>
    <dbReference type="NCBI Taxonomy" id="2972119"/>
    <lineage>
        <taxon>Eukaryota</taxon>
        <taxon>Fungi</taxon>
        <taxon>Dikarya</taxon>
        <taxon>Ascomycota</taxon>
        <taxon>Pezizomycotina</taxon>
        <taxon>Eurotiomycetes</taxon>
        <taxon>Eurotiomycetidae</taxon>
        <taxon>Eurotiales</taxon>
        <taxon>Aspergillaceae</taxon>
        <taxon>Penicillium</taxon>
    </lineage>
</organism>
<comment type="caution">
    <text evidence="5">The sequence shown here is derived from an EMBL/GenBank/DDBJ whole genome shotgun (WGS) entry which is preliminary data.</text>
</comment>
<evidence type="ECO:0008006" key="7">
    <source>
        <dbReference type="Google" id="ProtNLM"/>
    </source>
</evidence>
<evidence type="ECO:0000313" key="6">
    <source>
        <dbReference type="Proteomes" id="UP001150942"/>
    </source>
</evidence>
<evidence type="ECO:0000256" key="4">
    <source>
        <dbReference type="SAM" id="MobiDB-lite"/>
    </source>
</evidence>
<dbReference type="GO" id="GO:0003735">
    <property type="term" value="F:structural constituent of ribosome"/>
    <property type="evidence" value="ECO:0007669"/>
    <property type="project" value="InterPro"/>
</dbReference>
<comment type="similarity">
    <text evidence="1">Belongs to the eukaryotic ribosomal protein eL6 family.</text>
</comment>
<dbReference type="InterPro" id="IPR041997">
    <property type="entry name" value="Ribosomal_eL6_KOW"/>
</dbReference>
<reference evidence="5" key="1">
    <citation type="submission" date="2022-11" db="EMBL/GenBank/DDBJ databases">
        <authorList>
            <person name="Petersen C."/>
        </authorList>
    </citation>
    <scope>NUCLEOTIDE SEQUENCE</scope>
    <source>
        <strain evidence="5">IBT 20477</strain>
    </source>
</reference>
<gene>
    <name evidence="5" type="ORF">N7449_012327</name>
</gene>
<dbReference type="PANTHER" id="PTHR10715">
    <property type="entry name" value="60S RIBOSOMAL PROTEIN L6"/>
    <property type="match status" value="1"/>
</dbReference>
<dbReference type="Gene3D" id="2.30.30.30">
    <property type="match status" value="1"/>
</dbReference>
<dbReference type="FunFam" id="2.30.30.30:FF:000014">
    <property type="entry name" value="60S ribosomal protein L6"/>
    <property type="match status" value="1"/>
</dbReference>
<keyword evidence="6" id="KW-1185">Reference proteome</keyword>
<dbReference type="EMBL" id="JAPQKQ010000009">
    <property type="protein sequence ID" value="KAJ5182180.1"/>
    <property type="molecule type" value="Genomic_DNA"/>
</dbReference>
<dbReference type="Pfam" id="PF01159">
    <property type="entry name" value="Ribosomal_L6e"/>
    <property type="match status" value="1"/>
</dbReference>
<dbReference type="GO" id="GO:0003723">
    <property type="term" value="F:RNA binding"/>
    <property type="evidence" value="ECO:0007669"/>
    <property type="project" value="TreeGrafter"/>
</dbReference>
<accession>A0A9W9IP89</accession>
<dbReference type="GO" id="GO:0022625">
    <property type="term" value="C:cytosolic large ribosomal subunit"/>
    <property type="evidence" value="ECO:0007669"/>
    <property type="project" value="TreeGrafter"/>
</dbReference>
<dbReference type="SUPFAM" id="SSF50104">
    <property type="entry name" value="Translation proteins SH3-like domain"/>
    <property type="match status" value="1"/>
</dbReference>
<evidence type="ECO:0000256" key="1">
    <source>
        <dbReference type="ARBA" id="ARBA00010592"/>
    </source>
</evidence>
<dbReference type="OrthoDB" id="2436667at2759"/>
<name>A0A9W9IP89_9EURO</name>
<protein>
    <recommendedName>
        <fullName evidence="7">60S ribosomal protein L6</fullName>
    </recommendedName>
</protein>
<dbReference type="InterPro" id="IPR014722">
    <property type="entry name" value="Rib_uL2_dom2"/>
</dbReference>
<dbReference type="CDD" id="cd13156">
    <property type="entry name" value="KOW_RPL6"/>
    <property type="match status" value="1"/>
</dbReference>
<dbReference type="Proteomes" id="UP001150942">
    <property type="component" value="Unassembled WGS sequence"/>
</dbReference>
<dbReference type="InterPro" id="IPR008991">
    <property type="entry name" value="Translation_prot_SH3-like_sf"/>
</dbReference>
<proteinExistence type="inferred from homology"/>
<reference evidence="5" key="2">
    <citation type="journal article" date="2023" name="IMA Fungus">
        <title>Comparative genomic study of the Penicillium genus elucidates a diverse pangenome and 15 lateral gene transfer events.</title>
        <authorList>
            <person name="Petersen C."/>
            <person name="Sorensen T."/>
            <person name="Nielsen M.R."/>
            <person name="Sondergaard T.E."/>
            <person name="Sorensen J.L."/>
            <person name="Fitzpatrick D.A."/>
            <person name="Frisvad J.C."/>
            <person name="Nielsen K.L."/>
        </authorList>
    </citation>
    <scope>NUCLEOTIDE SEQUENCE</scope>
    <source>
        <strain evidence="5">IBT 20477</strain>
    </source>
</reference>
<feature type="region of interest" description="Disordered" evidence="4">
    <location>
        <begin position="1"/>
        <end position="53"/>
    </location>
</feature>
<evidence type="ECO:0000256" key="2">
    <source>
        <dbReference type="ARBA" id="ARBA00022980"/>
    </source>
</evidence>
<dbReference type="GO" id="GO:0000027">
    <property type="term" value="P:ribosomal large subunit assembly"/>
    <property type="evidence" value="ECO:0007669"/>
    <property type="project" value="TreeGrafter"/>
</dbReference>
<dbReference type="GO" id="GO:0002181">
    <property type="term" value="P:cytoplasmic translation"/>
    <property type="evidence" value="ECO:0007669"/>
    <property type="project" value="TreeGrafter"/>
</dbReference>
<dbReference type="InterPro" id="IPR000915">
    <property type="entry name" value="60S_ribosomal_eL6"/>
</dbReference>
<keyword evidence="2" id="KW-0689">Ribosomal protein</keyword>
<feature type="compositionally biased region" description="Low complexity" evidence="4">
    <location>
        <begin position="18"/>
        <end position="42"/>
    </location>
</feature>
<feature type="compositionally biased region" description="Basic residues" evidence="4">
    <location>
        <begin position="1"/>
        <end position="11"/>
    </location>
</feature>
<evidence type="ECO:0000256" key="3">
    <source>
        <dbReference type="ARBA" id="ARBA00023274"/>
    </source>
</evidence>